<protein>
    <submittedName>
        <fullName evidence="4">Class II aldolase/adducin family protein</fullName>
    </submittedName>
</protein>
<dbReference type="Proteomes" id="UP001589733">
    <property type="component" value="Unassembled WGS sequence"/>
</dbReference>
<dbReference type="RefSeq" id="WP_380005730.1">
    <property type="nucleotide sequence ID" value="NZ_JBHLYR010000013.1"/>
</dbReference>
<sequence length="255" mass="27218">MTDALRTHLAQAARELAARGLTTSTGGNLSHRLGSSQAHSQQLQGFLVSGTNTAFARQQPQDFAECDLHGGPVLGVVPISDDKTAAEHLGPRPSKEAAFHAAIYRTRPEVCAVLHLHATDSLTLSCLAAPTEEGNVLPVHSSYAVTRVGRVPLLPYLPPGGGALAQAVERNCRDVQALLLQNHGVITYGRSLEEAGDILEELEQNVRVWLRSQGQARVLDDAELLDANARATHGAAIAPGEQRPRLLAHVQGWTP</sequence>
<evidence type="ECO:0000256" key="1">
    <source>
        <dbReference type="ARBA" id="ARBA00022723"/>
    </source>
</evidence>
<dbReference type="SUPFAM" id="SSF53639">
    <property type="entry name" value="AraD/HMP-PK domain-like"/>
    <property type="match status" value="1"/>
</dbReference>
<name>A0ABV6AY67_9DEIO</name>
<dbReference type="InterPro" id="IPR036409">
    <property type="entry name" value="Aldolase_II/adducin_N_sf"/>
</dbReference>
<dbReference type="EMBL" id="JBHLYR010000013">
    <property type="protein sequence ID" value="MFB9991118.1"/>
    <property type="molecule type" value="Genomic_DNA"/>
</dbReference>
<dbReference type="PANTHER" id="PTHR22789">
    <property type="entry name" value="FUCULOSE PHOSPHATE ALDOLASE"/>
    <property type="match status" value="1"/>
</dbReference>
<feature type="domain" description="Class II aldolase/adducin N-terminal" evidence="3">
    <location>
        <begin position="7"/>
        <end position="210"/>
    </location>
</feature>
<dbReference type="InterPro" id="IPR050197">
    <property type="entry name" value="Aldolase_class_II_sugar_metab"/>
</dbReference>
<keyword evidence="5" id="KW-1185">Reference proteome</keyword>
<keyword evidence="2" id="KW-0456">Lyase</keyword>
<dbReference type="InterPro" id="IPR001303">
    <property type="entry name" value="Aldolase_II/adducin_N"/>
</dbReference>
<dbReference type="Pfam" id="PF00596">
    <property type="entry name" value="Aldolase_II"/>
    <property type="match status" value="1"/>
</dbReference>
<evidence type="ECO:0000256" key="2">
    <source>
        <dbReference type="ARBA" id="ARBA00023239"/>
    </source>
</evidence>
<reference evidence="4 5" key="1">
    <citation type="submission" date="2024-09" db="EMBL/GenBank/DDBJ databases">
        <authorList>
            <person name="Sun Q."/>
            <person name="Mori K."/>
        </authorList>
    </citation>
    <scope>NUCLEOTIDE SEQUENCE [LARGE SCALE GENOMIC DNA]</scope>
    <source>
        <strain evidence="4 5">JCM 13503</strain>
    </source>
</reference>
<evidence type="ECO:0000313" key="5">
    <source>
        <dbReference type="Proteomes" id="UP001589733"/>
    </source>
</evidence>
<keyword evidence="1" id="KW-0479">Metal-binding</keyword>
<organism evidence="4 5">
    <name type="scientific">Deinococcus oregonensis</name>
    <dbReference type="NCBI Taxonomy" id="1805970"/>
    <lineage>
        <taxon>Bacteria</taxon>
        <taxon>Thermotogati</taxon>
        <taxon>Deinococcota</taxon>
        <taxon>Deinococci</taxon>
        <taxon>Deinococcales</taxon>
        <taxon>Deinococcaceae</taxon>
        <taxon>Deinococcus</taxon>
    </lineage>
</organism>
<dbReference type="Gene3D" id="3.40.225.10">
    <property type="entry name" value="Class II aldolase/adducin N-terminal domain"/>
    <property type="match status" value="1"/>
</dbReference>
<gene>
    <name evidence="4" type="ORF">ACFFLM_03850</name>
</gene>
<dbReference type="SMART" id="SM01007">
    <property type="entry name" value="Aldolase_II"/>
    <property type="match status" value="1"/>
</dbReference>
<accession>A0ABV6AY67</accession>
<evidence type="ECO:0000313" key="4">
    <source>
        <dbReference type="EMBL" id="MFB9991118.1"/>
    </source>
</evidence>
<comment type="caution">
    <text evidence="4">The sequence shown here is derived from an EMBL/GenBank/DDBJ whole genome shotgun (WGS) entry which is preliminary data.</text>
</comment>
<proteinExistence type="predicted"/>
<evidence type="ECO:0000259" key="3">
    <source>
        <dbReference type="SMART" id="SM01007"/>
    </source>
</evidence>
<dbReference type="PANTHER" id="PTHR22789:SF0">
    <property type="entry name" value="3-OXO-TETRONATE 4-PHOSPHATE DECARBOXYLASE-RELATED"/>
    <property type="match status" value="1"/>
</dbReference>